<dbReference type="PROSITE" id="PS50991">
    <property type="entry name" value="PYR_CT"/>
    <property type="match status" value="1"/>
</dbReference>
<dbReference type="STRING" id="83765.SAMN05660284_02789"/>
<evidence type="ECO:0000313" key="2">
    <source>
        <dbReference type="EMBL" id="SFO04554.1"/>
    </source>
</evidence>
<dbReference type="OrthoDB" id="9760256at2"/>
<dbReference type="RefSeq" id="WP_091198262.1">
    <property type="nucleotide sequence ID" value="NZ_FOVE01000031.1"/>
</dbReference>
<dbReference type="Pfam" id="PF02436">
    <property type="entry name" value="PYC_OADA"/>
    <property type="match status" value="1"/>
</dbReference>
<dbReference type="PANTHER" id="PTHR43778:SF2">
    <property type="entry name" value="PYRUVATE CARBOXYLASE, MITOCHONDRIAL"/>
    <property type="match status" value="1"/>
</dbReference>
<dbReference type="PANTHER" id="PTHR43778">
    <property type="entry name" value="PYRUVATE CARBOXYLASE"/>
    <property type="match status" value="1"/>
</dbReference>
<dbReference type="SUPFAM" id="SSF89000">
    <property type="entry name" value="post-HMGL domain-like"/>
    <property type="match status" value="1"/>
</dbReference>
<dbReference type="InterPro" id="IPR000891">
    <property type="entry name" value="PYR_CT"/>
</dbReference>
<dbReference type="GO" id="GO:0005737">
    <property type="term" value="C:cytoplasm"/>
    <property type="evidence" value="ECO:0007669"/>
    <property type="project" value="TreeGrafter"/>
</dbReference>
<proteinExistence type="predicted"/>
<feature type="domain" description="Pyruvate carboxyltransferase" evidence="1">
    <location>
        <begin position="4"/>
        <end position="264"/>
    </location>
</feature>
<dbReference type="Gene3D" id="3.20.20.70">
    <property type="entry name" value="Aldolase class I"/>
    <property type="match status" value="1"/>
</dbReference>
<keyword evidence="3" id="KW-1185">Reference proteome</keyword>
<dbReference type="InterPro" id="IPR003379">
    <property type="entry name" value="Carboxylase_cons_dom"/>
</dbReference>
<feature type="non-terminal residue" evidence="2">
    <location>
        <position position="452"/>
    </location>
</feature>
<dbReference type="GO" id="GO:0006094">
    <property type="term" value="P:gluconeogenesis"/>
    <property type="evidence" value="ECO:0007669"/>
    <property type="project" value="TreeGrafter"/>
</dbReference>
<dbReference type="InterPro" id="IPR013785">
    <property type="entry name" value="Aldolase_TIM"/>
</dbReference>
<dbReference type="SUPFAM" id="SSF51569">
    <property type="entry name" value="Aldolase"/>
    <property type="match status" value="1"/>
</dbReference>
<dbReference type="NCBIfam" id="NF006761">
    <property type="entry name" value="PRK09282.1"/>
    <property type="match status" value="1"/>
</dbReference>
<dbReference type="InterPro" id="IPR055268">
    <property type="entry name" value="PCB-like"/>
</dbReference>
<protein>
    <submittedName>
        <fullName evidence="2">Oxaloacetate decarboxylase, alpha subunit</fullName>
    </submittedName>
</protein>
<dbReference type="EMBL" id="FOVE01000031">
    <property type="protein sequence ID" value="SFO04554.1"/>
    <property type="molecule type" value="Genomic_DNA"/>
</dbReference>
<dbReference type="Pfam" id="PF00682">
    <property type="entry name" value="HMGL-like"/>
    <property type="match status" value="1"/>
</dbReference>
<reference evidence="3" key="1">
    <citation type="submission" date="2016-10" db="EMBL/GenBank/DDBJ databases">
        <authorList>
            <person name="Varghese N."/>
            <person name="Submissions S."/>
        </authorList>
    </citation>
    <scope>NUCLEOTIDE SEQUENCE [LARGE SCALE GENOMIC DNA]</scope>
    <source>
        <strain evidence="3">DSM 6150</strain>
    </source>
</reference>
<dbReference type="GO" id="GO:0004736">
    <property type="term" value="F:pyruvate carboxylase activity"/>
    <property type="evidence" value="ECO:0007669"/>
    <property type="project" value="TreeGrafter"/>
</dbReference>
<gene>
    <name evidence="2" type="ORF">SAMN05660284_02789</name>
</gene>
<sequence>MAKIKISENVLRDAHQSLFATRMLTSDMLPIAKKLDEAGYWSLESWGGATFDSCIRFLNEDPWERIRALKKAIPNTQHQMLLRGQSLLGYRHYADDVVEKCVERMAENGIDVFRIFDALNDPRNLLTATRAVKKAGKHAQLCISYTISPVHTIENYVKLAQELAEMGADSICIKDMAALLTPYTAYDMIKAIKKVVDLPIHVHSHATTGMSVATLVKAVEAGAELIDTSISSMSMGPGHSPTEAMVEIFKGTEYDTELNMDTLLEIAAYFRDVVRPKYAQFESSFSGADARILKAAIPGGMLSNLESQLRQQNAYDRLDEVLQENARVCKDFGYPPLVTPTSQIVGTQAVLNVLMGRYKNLTAESKNLLVGNYGKTPVAPDPELVQMALKSLNMEHPVTERPADLIPNELPQIEEELKRKLGADSVDIDDVLTYAMFPQIALKFFETRANGP</sequence>
<organism evidence="2 3">
    <name type="scientific">Formivibrio citricus</name>
    <dbReference type="NCBI Taxonomy" id="83765"/>
    <lineage>
        <taxon>Bacteria</taxon>
        <taxon>Pseudomonadati</taxon>
        <taxon>Pseudomonadota</taxon>
        <taxon>Betaproteobacteria</taxon>
        <taxon>Neisseriales</taxon>
        <taxon>Chitinibacteraceae</taxon>
        <taxon>Formivibrio</taxon>
    </lineage>
</organism>
<dbReference type="Proteomes" id="UP000242869">
    <property type="component" value="Unassembled WGS sequence"/>
</dbReference>
<evidence type="ECO:0000313" key="3">
    <source>
        <dbReference type="Proteomes" id="UP000242869"/>
    </source>
</evidence>
<dbReference type="CDD" id="cd07937">
    <property type="entry name" value="DRE_TIM_PC_TC_5S"/>
    <property type="match status" value="1"/>
</dbReference>
<dbReference type="AlphaFoldDB" id="A0A1I5DZ52"/>
<name>A0A1I5DZ52_9NEIS</name>
<evidence type="ECO:0000259" key="1">
    <source>
        <dbReference type="PROSITE" id="PS50991"/>
    </source>
</evidence>
<accession>A0A1I5DZ52</accession>